<keyword evidence="13 14" id="KW-0998">Cell outer membrane</keyword>
<reference evidence="19 20" key="1">
    <citation type="submission" date="2014-02" db="EMBL/GenBank/DDBJ databases">
        <title>Whole genome sequence of Sphingobium chlorophenolicum NBRC 16172.</title>
        <authorList>
            <person name="Gan H.M."/>
            <person name="Gan H.Y."/>
            <person name="Chew T.H."/>
            <person name="Savka M.A."/>
        </authorList>
    </citation>
    <scope>NUCLEOTIDE SEQUENCE [LARGE SCALE GENOMIC DNA]</scope>
    <source>
        <strain evidence="19 20">NBRC 16172</strain>
    </source>
</reference>
<dbReference type="InterPro" id="IPR037066">
    <property type="entry name" value="Plug_dom_sf"/>
</dbReference>
<evidence type="ECO:0000256" key="11">
    <source>
        <dbReference type="ARBA" id="ARBA00023136"/>
    </source>
</evidence>
<feature type="domain" description="TonB-dependent receptor-like beta-barrel" evidence="17">
    <location>
        <begin position="246"/>
        <end position="678"/>
    </location>
</feature>
<dbReference type="GO" id="GO:0038023">
    <property type="term" value="F:signaling receptor activity"/>
    <property type="evidence" value="ECO:0007669"/>
    <property type="project" value="InterPro"/>
</dbReference>
<evidence type="ECO:0000256" key="14">
    <source>
        <dbReference type="PROSITE-ProRule" id="PRU01360"/>
    </source>
</evidence>
<dbReference type="InterPro" id="IPR010105">
    <property type="entry name" value="TonB_sidphr_rcpt"/>
</dbReference>
<evidence type="ECO:0000256" key="6">
    <source>
        <dbReference type="ARBA" id="ARBA00022692"/>
    </source>
</evidence>
<dbReference type="AlphaFoldDB" id="A0A081R9X7"/>
<feature type="chain" id="PRO_5001763068" evidence="16">
    <location>
        <begin position="30"/>
        <end position="712"/>
    </location>
</feature>
<evidence type="ECO:0000259" key="17">
    <source>
        <dbReference type="Pfam" id="PF00593"/>
    </source>
</evidence>
<evidence type="ECO:0000256" key="2">
    <source>
        <dbReference type="ARBA" id="ARBA00009810"/>
    </source>
</evidence>
<keyword evidence="8" id="KW-0408">Iron</keyword>
<evidence type="ECO:0000256" key="16">
    <source>
        <dbReference type="SAM" id="SignalP"/>
    </source>
</evidence>
<comment type="similarity">
    <text evidence="2 14 15">Belongs to the TonB-dependent receptor family.</text>
</comment>
<keyword evidence="10 15" id="KW-0798">TonB box</keyword>
<evidence type="ECO:0000256" key="4">
    <source>
        <dbReference type="ARBA" id="ARBA00022452"/>
    </source>
</evidence>
<dbReference type="NCBIfam" id="TIGR01783">
    <property type="entry name" value="TonB-siderophor"/>
    <property type="match status" value="1"/>
</dbReference>
<keyword evidence="7 16" id="KW-0732">Signal</keyword>
<accession>A0A081R9X7</accession>
<dbReference type="CDD" id="cd01347">
    <property type="entry name" value="ligand_gated_channel"/>
    <property type="match status" value="1"/>
</dbReference>
<evidence type="ECO:0000256" key="10">
    <source>
        <dbReference type="ARBA" id="ARBA00023077"/>
    </source>
</evidence>
<comment type="subcellular location">
    <subcellularLocation>
        <location evidence="1 14">Cell outer membrane</location>
        <topology evidence="1 14">Multi-pass membrane protein</topology>
    </subcellularLocation>
</comment>
<dbReference type="SUPFAM" id="SSF56935">
    <property type="entry name" value="Porins"/>
    <property type="match status" value="1"/>
</dbReference>
<evidence type="ECO:0000256" key="15">
    <source>
        <dbReference type="RuleBase" id="RU003357"/>
    </source>
</evidence>
<dbReference type="eggNOG" id="COG4773">
    <property type="taxonomic scope" value="Bacteria"/>
</dbReference>
<dbReference type="GO" id="GO:0015344">
    <property type="term" value="F:siderophore uptake transmembrane transporter activity"/>
    <property type="evidence" value="ECO:0007669"/>
    <property type="project" value="TreeGrafter"/>
</dbReference>
<dbReference type="GO" id="GO:0009279">
    <property type="term" value="C:cell outer membrane"/>
    <property type="evidence" value="ECO:0007669"/>
    <property type="project" value="UniProtKB-SubCell"/>
</dbReference>
<evidence type="ECO:0000256" key="3">
    <source>
        <dbReference type="ARBA" id="ARBA00022448"/>
    </source>
</evidence>
<feature type="domain" description="TonB-dependent receptor plug" evidence="18">
    <location>
        <begin position="66"/>
        <end position="171"/>
    </location>
</feature>
<evidence type="ECO:0000256" key="13">
    <source>
        <dbReference type="ARBA" id="ARBA00023237"/>
    </source>
</evidence>
<dbReference type="EMBL" id="JFHR01000057">
    <property type="protein sequence ID" value="KEQ52000.1"/>
    <property type="molecule type" value="Genomic_DNA"/>
</dbReference>
<evidence type="ECO:0000256" key="1">
    <source>
        <dbReference type="ARBA" id="ARBA00004571"/>
    </source>
</evidence>
<evidence type="ECO:0000313" key="20">
    <source>
        <dbReference type="Proteomes" id="UP000028411"/>
    </source>
</evidence>
<sequence>MITDYIAQRPLQAIAMLLLPSAATGYAQAADDAPGKERKSDIVVTAPYGEPTTSSATKTGQPILLTPQSVQVIPRQVLLDQNAITLTDAVRNVAGVSSDFGFNGSTEPLLILRGFPSTSMTAAGSMTGTSTYYLDGMRVKGLPVNLANVEAVEVIKGPDSVMFGRSEPGGVVNVRYRPLTARPSFDFEQTVGQYDLFRTSGYASGALDGGGKLLGGISASYQNAGSFRDYVVDRLGSVNASFAWLPGGGTRVGLTVDYTDHRYRNDYGIPAEGGRPAHVPRSTAYNDAPVLSRSESRSVRLDVAQRLGAGWRIKLRGVHLRADTRDVDVMPYRRDIATGEDCLATRGQLCRNYYYMRPDGRYKIDQFTADVTGTVETGPLSHKIAFGFEYYRDDKSGTTYLQRLAPVDVRNPVLGLTPPLDVATAIPLERADHNRWYSVYGEDQIDFGGGFHAVLALRQDWTSAIYARPGTAPNKAGFLAPRVGFVWEAASGHVFYGQFQRSLAANNGRNFDGTPLPPEKSRQYEIGYKYQSANGKLTATLAAFDLVKTNRADYSLFPIIQTIGRARSRGIEFDMIGDLTPKLSIIGAYAYTVAKVDESSVGNDLRLANAPTHAASLSARYSIIANGLIGGGVYYQGARFGDIGNSFILPAYVRVDAMAAYRFRLGGSTATAQINLKNMFDKRYYTGSHQFVQDWIQIGQPRTLSATLRLEI</sequence>
<dbReference type="PATRIC" id="fig|46429.4.peg.3738"/>
<dbReference type="Pfam" id="PF00593">
    <property type="entry name" value="TonB_dep_Rec_b-barrel"/>
    <property type="match status" value="1"/>
</dbReference>
<evidence type="ECO:0000256" key="5">
    <source>
        <dbReference type="ARBA" id="ARBA00022496"/>
    </source>
</evidence>
<dbReference type="RefSeq" id="WP_037455584.1">
    <property type="nucleotide sequence ID" value="NZ_JFHR01000057.1"/>
</dbReference>
<dbReference type="PANTHER" id="PTHR32552:SF68">
    <property type="entry name" value="FERRICHROME OUTER MEMBRANE TRANSPORTER_PHAGE RECEPTOR"/>
    <property type="match status" value="1"/>
</dbReference>
<evidence type="ECO:0000256" key="9">
    <source>
        <dbReference type="ARBA" id="ARBA00023065"/>
    </source>
</evidence>
<feature type="signal peptide" evidence="16">
    <location>
        <begin position="1"/>
        <end position="29"/>
    </location>
</feature>
<dbReference type="OrthoDB" id="9760333at2"/>
<dbReference type="Proteomes" id="UP000028411">
    <property type="component" value="Unassembled WGS sequence"/>
</dbReference>
<dbReference type="PROSITE" id="PS52016">
    <property type="entry name" value="TONB_DEPENDENT_REC_3"/>
    <property type="match status" value="1"/>
</dbReference>
<evidence type="ECO:0000313" key="19">
    <source>
        <dbReference type="EMBL" id="KEQ52000.1"/>
    </source>
</evidence>
<dbReference type="Gene3D" id="2.40.170.20">
    <property type="entry name" value="TonB-dependent receptor, beta-barrel domain"/>
    <property type="match status" value="1"/>
</dbReference>
<dbReference type="InterPro" id="IPR039426">
    <property type="entry name" value="TonB-dep_rcpt-like"/>
</dbReference>
<comment type="caution">
    <text evidence="19">The sequence shown here is derived from an EMBL/GenBank/DDBJ whole genome shotgun (WGS) entry which is preliminary data.</text>
</comment>
<dbReference type="Gene3D" id="2.170.130.10">
    <property type="entry name" value="TonB-dependent receptor, plug domain"/>
    <property type="match status" value="1"/>
</dbReference>
<keyword evidence="3 14" id="KW-0813">Transport</keyword>
<evidence type="ECO:0000256" key="12">
    <source>
        <dbReference type="ARBA" id="ARBA00023170"/>
    </source>
</evidence>
<keyword evidence="9" id="KW-0406">Ion transport</keyword>
<gene>
    <name evidence="19" type="ORF">BV95_03751</name>
</gene>
<evidence type="ECO:0000256" key="7">
    <source>
        <dbReference type="ARBA" id="ARBA00022729"/>
    </source>
</evidence>
<evidence type="ECO:0000259" key="18">
    <source>
        <dbReference type="Pfam" id="PF07715"/>
    </source>
</evidence>
<keyword evidence="11 14" id="KW-0472">Membrane</keyword>
<name>A0A081R9X7_SPHCR</name>
<protein>
    <submittedName>
        <fullName evidence="19">TonB-dependent siderophore receptor</fullName>
    </submittedName>
</protein>
<keyword evidence="5" id="KW-0410">Iron transport</keyword>
<keyword evidence="12 19" id="KW-0675">Receptor</keyword>
<dbReference type="InterPro" id="IPR036942">
    <property type="entry name" value="Beta-barrel_TonB_sf"/>
</dbReference>
<dbReference type="Pfam" id="PF07715">
    <property type="entry name" value="Plug"/>
    <property type="match status" value="1"/>
</dbReference>
<keyword evidence="6 14" id="KW-0812">Transmembrane</keyword>
<organism evidence="19 20">
    <name type="scientific">Sphingobium chlorophenolicum</name>
    <dbReference type="NCBI Taxonomy" id="46429"/>
    <lineage>
        <taxon>Bacteria</taxon>
        <taxon>Pseudomonadati</taxon>
        <taxon>Pseudomonadota</taxon>
        <taxon>Alphaproteobacteria</taxon>
        <taxon>Sphingomonadales</taxon>
        <taxon>Sphingomonadaceae</taxon>
        <taxon>Sphingobium</taxon>
    </lineage>
</organism>
<dbReference type="GO" id="GO:0015891">
    <property type="term" value="P:siderophore transport"/>
    <property type="evidence" value="ECO:0007669"/>
    <property type="project" value="InterPro"/>
</dbReference>
<dbReference type="PANTHER" id="PTHR32552">
    <property type="entry name" value="FERRICHROME IRON RECEPTOR-RELATED"/>
    <property type="match status" value="1"/>
</dbReference>
<dbReference type="InterPro" id="IPR012910">
    <property type="entry name" value="Plug_dom"/>
</dbReference>
<dbReference type="InterPro" id="IPR000531">
    <property type="entry name" value="Beta-barrel_TonB"/>
</dbReference>
<keyword evidence="4 14" id="KW-1134">Transmembrane beta strand</keyword>
<evidence type="ECO:0000256" key="8">
    <source>
        <dbReference type="ARBA" id="ARBA00023004"/>
    </source>
</evidence>
<proteinExistence type="inferred from homology"/>